<sequence>MDRTNLNIVGLAETRWTGAAVAKVDNKVFIFSGGSTHERGVGILFDESIEKSLKSWCPVSDRVVVAKFAGKPLDMGIVQVYAPTSTAEEEKVEQFYEDLDKAMKCLKSQDIKIVMGDFNAKVGPERVENIVGPWGIGEENERGERLIEWCKENGFMISNTWYQNHPRRQWTWMSPGDRTRNKIDFILVQDRFRNAIKTSKSMPGADCDSDHVPVMCKLQVKLKKIRKPKAHSKFQVELLKSDQEIKEQFSIDIKNKFALLDSITEDETIWANIKDSINEVMKTRIPKKAKKEHKKWMNKEILELMEERRKSKSDQVKYKMLNKEVKKKCNEAKEKWINEQCQEIEQNQHLDSKYMHSKIKEVSGKQSCTSTNCIKSKDGTVLMDKEDVLNRWSEYIGELFKDNRGERPAIKKNTDGPPILKAEVEAAIRKMKRGKATGPDGIPIEIIIALEEMGIGMTTKLLNAIYDSGAIPEDLAKSVFIALPKIPGATECELHRTISLMSHITKVLLRVLMLRMRKSLRPEIAKTQFGFVPDKGTRNAIFTLSMLMERCIEVQKDLYICFIDYSKAFDKVKHEKLFEMLNQLDIDGKDLRVLRNLYWDQTAAVRVGGELSEYTNIKRGVRQGCVMSPDLFNLYSEVILRNLDGSEGLKANGENLNNLRYADDTSLLAGSEEDLQRLLNIVVEESEKLGLSLNVKKTECMVVSKKKNNPECKLFSKGEQIRQVQKFKYLGYTLTSDGKIEGTRSRGRQRITFLDNLSSFVTGNNKDNIEDDGR</sequence>
<dbReference type="InterPro" id="IPR043502">
    <property type="entry name" value="DNA/RNA_pol_sf"/>
</dbReference>
<dbReference type="CDD" id="cd09076">
    <property type="entry name" value="L1-EN"/>
    <property type="match status" value="1"/>
</dbReference>
<gene>
    <name evidence="2" type="ORF">RRG08_051822</name>
</gene>
<dbReference type="PANTHER" id="PTHR47027:SF8">
    <property type="entry name" value="RIBONUCLEASE H"/>
    <property type="match status" value="1"/>
</dbReference>
<dbReference type="AlphaFoldDB" id="A0AAE1DCB6"/>
<dbReference type="SUPFAM" id="SSF56672">
    <property type="entry name" value="DNA/RNA polymerases"/>
    <property type="match status" value="1"/>
</dbReference>
<comment type="caution">
    <text evidence="2">The sequence shown here is derived from an EMBL/GenBank/DDBJ whole genome shotgun (WGS) entry which is preliminary data.</text>
</comment>
<dbReference type="GO" id="GO:0003824">
    <property type="term" value="F:catalytic activity"/>
    <property type="evidence" value="ECO:0007669"/>
    <property type="project" value="InterPro"/>
</dbReference>
<dbReference type="InterPro" id="IPR036691">
    <property type="entry name" value="Endo/exonu/phosph_ase_sf"/>
</dbReference>
<dbReference type="InterPro" id="IPR005135">
    <property type="entry name" value="Endo/exonuclease/phosphatase"/>
</dbReference>
<proteinExistence type="predicted"/>
<accession>A0AAE1DCB6</accession>
<dbReference type="CDD" id="cd01650">
    <property type="entry name" value="RT_nLTR_like"/>
    <property type="match status" value="1"/>
</dbReference>
<dbReference type="SUPFAM" id="SSF56219">
    <property type="entry name" value="DNase I-like"/>
    <property type="match status" value="1"/>
</dbReference>
<dbReference type="PANTHER" id="PTHR47027">
    <property type="entry name" value="REVERSE TRANSCRIPTASE DOMAIN-CONTAINING PROTEIN"/>
    <property type="match status" value="1"/>
</dbReference>
<evidence type="ECO:0000313" key="3">
    <source>
        <dbReference type="Proteomes" id="UP001283361"/>
    </source>
</evidence>
<organism evidence="2 3">
    <name type="scientific">Elysia crispata</name>
    <name type="common">lettuce slug</name>
    <dbReference type="NCBI Taxonomy" id="231223"/>
    <lineage>
        <taxon>Eukaryota</taxon>
        <taxon>Metazoa</taxon>
        <taxon>Spiralia</taxon>
        <taxon>Lophotrochozoa</taxon>
        <taxon>Mollusca</taxon>
        <taxon>Gastropoda</taxon>
        <taxon>Heterobranchia</taxon>
        <taxon>Euthyneura</taxon>
        <taxon>Panpulmonata</taxon>
        <taxon>Sacoglossa</taxon>
        <taxon>Placobranchoidea</taxon>
        <taxon>Plakobranchidae</taxon>
        <taxon>Elysia</taxon>
    </lineage>
</organism>
<dbReference type="Proteomes" id="UP001283361">
    <property type="component" value="Unassembled WGS sequence"/>
</dbReference>
<evidence type="ECO:0000259" key="1">
    <source>
        <dbReference type="PROSITE" id="PS50878"/>
    </source>
</evidence>
<dbReference type="Pfam" id="PF14529">
    <property type="entry name" value="Exo_endo_phos_2"/>
    <property type="match status" value="1"/>
</dbReference>
<dbReference type="PROSITE" id="PS50878">
    <property type="entry name" value="RT_POL"/>
    <property type="match status" value="1"/>
</dbReference>
<feature type="domain" description="Reverse transcriptase" evidence="1">
    <location>
        <begin position="464"/>
        <end position="734"/>
    </location>
</feature>
<keyword evidence="3" id="KW-1185">Reference proteome</keyword>
<dbReference type="EMBL" id="JAWDGP010004327">
    <property type="protein sequence ID" value="KAK3765197.1"/>
    <property type="molecule type" value="Genomic_DNA"/>
</dbReference>
<name>A0AAE1DCB6_9GAST</name>
<dbReference type="InterPro" id="IPR000477">
    <property type="entry name" value="RT_dom"/>
</dbReference>
<dbReference type="Gene3D" id="3.60.10.10">
    <property type="entry name" value="Endonuclease/exonuclease/phosphatase"/>
    <property type="match status" value="1"/>
</dbReference>
<dbReference type="Pfam" id="PF00078">
    <property type="entry name" value="RVT_1"/>
    <property type="match status" value="1"/>
</dbReference>
<evidence type="ECO:0000313" key="2">
    <source>
        <dbReference type="EMBL" id="KAK3765197.1"/>
    </source>
</evidence>
<protein>
    <recommendedName>
        <fullName evidence="1">Reverse transcriptase domain-containing protein</fullName>
    </recommendedName>
</protein>
<dbReference type="InterPro" id="IPR043128">
    <property type="entry name" value="Rev_trsase/Diguanyl_cyclase"/>
</dbReference>
<dbReference type="Gene3D" id="3.30.70.270">
    <property type="match status" value="1"/>
</dbReference>
<reference evidence="2" key="1">
    <citation type="journal article" date="2023" name="G3 (Bethesda)">
        <title>A reference genome for the long-term kleptoplast-retaining sea slug Elysia crispata morphotype clarki.</title>
        <authorList>
            <person name="Eastman K.E."/>
            <person name="Pendleton A.L."/>
            <person name="Shaikh M.A."/>
            <person name="Suttiyut T."/>
            <person name="Ogas R."/>
            <person name="Tomko P."/>
            <person name="Gavelis G."/>
            <person name="Widhalm J.R."/>
            <person name="Wisecaver J.H."/>
        </authorList>
    </citation>
    <scope>NUCLEOTIDE SEQUENCE</scope>
    <source>
        <strain evidence="2">ECLA1</strain>
    </source>
</reference>